<feature type="domain" description="Glycoside hydrolase family 38 N-terminal" evidence="2">
    <location>
        <begin position="42"/>
        <end position="318"/>
    </location>
</feature>
<sequence length="326" mass="37414">MHFSTCCELLVVITTLCYGAPSRSANTCGYETCNLGDPSKLNVHIVAHTHDDVGWLKTVDQYFYGARNDIQHAAVQYILDSVIIALDENPDRRFIYVEVGFFWRWWNQQTGDIQTKVQQFVNEGRLEFISGGWCMNDEASTHYNSIIDQHTLGAEFIRQAFGECGRPKIGWQIDPFGHSREQASLFAQMGFDGLFFGRADYEDIQTRNRTKTREMVWKASANLGEQSWLFTGILPNGYGAPNSFCFDYRCSDNPIMDDNRRFDLNVQERVRSFIQAAHDEAAGYATNHIIMTFGGDFQYEDANQNFKNLDKLIKYVNAEVYINNLQ</sequence>
<proteinExistence type="predicted"/>
<feature type="chain" id="PRO_5032476235" description="Glycoside hydrolase family 38 N-terminal domain-containing protein" evidence="1">
    <location>
        <begin position="20"/>
        <end position="326"/>
    </location>
</feature>
<keyword evidence="1" id="KW-0732">Signal</keyword>
<dbReference type="GO" id="GO:0004559">
    <property type="term" value="F:alpha-mannosidase activity"/>
    <property type="evidence" value="ECO:0007669"/>
    <property type="project" value="InterPro"/>
</dbReference>
<comment type="caution">
    <text evidence="3">The sequence shown here is derived from an EMBL/GenBank/DDBJ whole genome shotgun (WGS) entry which is preliminary data.</text>
</comment>
<dbReference type="GO" id="GO:0005764">
    <property type="term" value="C:lysosome"/>
    <property type="evidence" value="ECO:0007669"/>
    <property type="project" value="TreeGrafter"/>
</dbReference>
<dbReference type="AlphaFoldDB" id="A0A816FI78"/>
<evidence type="ECO:0000256" key="1">
    <source>
        <dbReference type="SAM" id="SignalP"/>
    </source>
</evidence>
<dbReference type="SUPFAM" id="SSF88713">
    <property type="entry name" value="Glycoside hydrolase/deacetylase"/>
    <property type="match status" value="1"/>
</dbReference>
<keyword evidence="4" id="KW-1185">Reference proteome</keyword>
<evidence type="ECO:0000259" key="2">
    <source>
        <dbReference type="Pfam" id="PF01074"/>
    </source>
</evidence>
<dbReference type="InterPro" id="IPR011330">
    <property type="entry name" value="Glyco_hydro/deAcase_b/a-brl"/>
</dbReference>
<dbReference type="EMBL" id="CAJNOR010011515">
    <property type="protein sequence ID" value="CAF1661881.1"/>
    <property type="molecule type" value="Genomic_DNA"/>
</dbReference>
<dbReference type="PANTHER" id="PTHR11607">
    <property type="entry name" value="ALPHA-MANNOSIDASE"/>
    <property type="match status" value="1"/>
</dbReference>
<dbReference type="InterPro" id="IPR000602">
    <property type="entry name" value="Glyco_hydro_38_N"/>
</dbReference>
<dbReference type="CDD" id="cd10810">
    <property type="entry name" value="GH38N_AMII_LAM_like"/>
    <property type="match status" value="1"/>
</dbReference>
<feature type="signal peptide" evidence="1">
    <location>
        <begin position="1"/>
        <end position="19"/>
    </location>
</feature>
<evidence type="ECO:0000313" key="3">
    <source>
        <dbReference type="EMBL" id="CAF1661881.1"/>
    </source>
</evidence>
<accession>A0A816FI78</accession>
<dbReference type="GO" id="GO:0006013">
    <property type="term" value="P:mannose metabolic process"/>
    <property type="evidence" value="ECO:0007669"/>
    <property type="project" value="InterPro"/>
</dbReference>
<dbReference type="InterPro" id="IPR027291">
    <property type="entry name" value="Glyco_hydro_38_N_sf"/>
</dbReference>
<dbReference type="Pfam" id="PF01074">
    <property type="entry name" value="Glyco_hydro_38N"/>
    <property type="match status" value="1"/>
</dbReference>
<dbReference type="PANTHER" id="PTHR11607:SF3">
    <property type="entry name" value="LYSOSOMAL ALPHA-MANNOSIDASE"/>
    <property type="match status" value="1"/>
</dbReference>
<protein>
    <recommendedName>
        <fullName evidence="2">Glycoside hydrolase family 38 N-terminal domain-containing protein</fullName>
    </recommendedName>
</protein>
<organism evidence="3 4">
    <name type="scientific">Adineta ricciae</name>
    <name type="common">Rotifer</name>
    <dbReference type="NCBI Taxonomy" id="249248"/>
    <lineage>
        <taxon>Eukaryota</taxon>
        <taxon>Metazoa</taxon>
        <taxon>Spiralia</taxon>
        <taxon>Gnathifera</taxon>
        <taxon>Rotifera</taxon>
        <taxon>Eurotatoria</taxon>
        <taxon>Bdelloidea</taxon>
        <taxon>Adinetida</taxon>
        <taxon>Adinetidae</taxon>
        <taxon>Adineta</taxon>
    </lineage>
</organism>
<name>A0A816FI78_ADIRI</name>
<reference evidence="3" key="1">
    <citation type="submission" date="2021-02" db="EMBL/GenBank/DDBJ databases">
        <authorList>
            <person name="Nowell W R."/>
        </authorList>
    </citation>
    <scope>NUCLEOTIDE SEQUENCE</scope>
</reference>
<dbReference type="FunFam" id="3.20.110.10:FF:000001">
    <property type="entry name" value="Alpha-mannosidase"/>
    <property type="match status" value="1"/>
</dbReference>
<gene>
    <name evidence="3" type="ORF">XAT740_LOCUS57035</name>
</gene>
<dbReference type="InterPro" id="IPR050843">
    <property type="entry name" value="Glycosyl_Hydrlase_38"/>
</dbReference>
<dbReference type="Proteomes" id="UP000663828">
    <property type="component" value="Unassembled WGS sequence"/>
</dbReference>
<evidence type="ECO:0000313" key="4">
    <source>
        <dbReference type="Proteomes" id="UP000663828"/>
    </source>
</evidence>
<dbReference type="Gene3D" id="3.20.110.10">
    <property type="entry name" value="Glycoside hydrolase 38, N terminal domain"/>
    <property type="match status" value="1"/>
</dbReference>